<feature type="compositionally biased region" description="Polar residues" evidence="1">
    <location>
        <begin position="557"/>
        <end position="572"/>
    </location>
</feature>
<feature type="region of interest" description="Disordered" evidence="1">
    <location>
        <begin position="524"/>
        <end position="574"/>
    </location>
</feature>
<feature type="compositionally biased region" description="Polar residues" evidence="1">
    <location>
        <begin position="1440"/>
        <end position="1452"/>
    </location>
</feature>
<feature type="region of interest" description="Disordered" evidence="1">
    <location>
        <begin position="1097"/>
        <end position="1125"/>
    </location>
</feature>
<organism evidence="2 3">
    <name type="scientific">Ridgeia piscesae</name>
    <name type="common">Tubeworm</name>
    <dbReference type="NCBI Taxonomy" id="27915"/>
    <lineage>
        <taxon>Eukaryota</taxon>
        <taxon>Metazoa</taxon>
        <taxon>Spiralia</taxon>
        <taxon>Lophotrochozoa</taxon>
        <taxon>Annelida</taxon>
        <taxon>Polychaeta</taxon>
        <taxon>Sedentaria</taxon>
        <taxon>Canalipalpata</taxon>
        <taxon>Sabellida</taxon>
        <taxon>Siboglinidae</taxon>
        <taxon>Ridgeia</taxon>
    </lineage>
</organism>
<accession>A0AAD9NVG9</accession>
<dbReference type="EMBL" id="JAODUO010000354">
    <property type="protein sequence ID" value="KAK2182426.1"/>
    <property type="molecule type" value="Genomic_DNA"/>
</dbReference>
<feature type="compositionally biased region" description="Low complexity" evidence="1">
    <location>
        <begin position="327"/>
        <end position="338"/>
    </location>
</feature>
<feature type="region of interest" description="Disordered" evidence="1">
    <location>
        <begin position="1361"/>
        <end position="1468"/>
    </location>
</feature>
<reference evidence="2" key="1">
    <citation type="journal article" date="2023" name="Mol. Biol. Evol.">
        <title>Third-Generation Sequencing Reveals the Adaptive Role of the Epigenome in Three Deep-Sea Polychaetes.</title>
        <authorList>
            <person name="Perez M."/>
            <person name="Aroh O."/>
            <person name="Sun Y."/>
            <person name="Lan Y."/>
            <person name="Juniper S.K."/>
            <person name="Young C.R."/>
            <person name="Angers B."/>
            <person name="Qian P.Y."/>
        </authorList>
    </citation>
    <scope>NUCLEOTIDE SEQUENCE</scope>
    <source>
        <strain evidence="2">R07B-5</strain>
    </source>
</reference>
<feature type="region of interest" description="Disordered" evidence="1">
    <location>
        <begin position="144"/>
        <end position="166"/>
    </location>
</feature>
<comment type="caution">
    <text evidence="2">The sequence shown here is derived from an EMBL/GenBank/DDBJ whole genome shotgun (WGS) entry which is preliminary data.</text>
</comment>
<feature type="compositionally biased region" description="Low complexity" evidence="1">
    <location>
        <begin position="1102"/>
        <end position="1113"/>
    </location>
</feature>
<gene>
    <name evidence="2" type="ORF">NP493_354g02018</name>
</gene>
<feature type="region of interest" description="Disordered" evidence="1">
    <location>
        <begin position="816"/>
        <end position="841"/>
    </location>
</feature>
<dbReference type="Proteomes" id="UP001209878">
    <property type="component" value="Unassembled WGS sequence"/>
</dbReference>
<keyword evidence="3" id="KW-1185">Reference proteome</keyword>
<dbReference type="InterPro" id="IPR024845">
    <property type="entry name" value="NHS-like"/>
</dbReference>
<sequence>MSKSQPASLVPIDVSGTSFERLCEYRASLRNVQQPEYGSVDRRSMRKKRNRRKTVSGVTGVAFDEVNVSVPCLFGTNVNVGDRWRRQRPCSIAFDHYAPRAVSHQVLHYGSGKSMEEPERPSLKRSSSFRKSLRSLFRGSRSKSTTLWVEERPRSPGPPVVDLNMAPPVRRSRSVSLTKSLRSVRESFHKFISSRSVSTDRAHKVEQGSSVGHPSEVKVHPEPVKSKKPSRMQRIGKKLGIFRSHSQQHKAGGNESPMTRSRSMDMSTVNAVNRKPVHAGIPAYRSTMTLVENHVTVPPDQSWIHRFADVKLRDNLQLAAHHENRQSSSGNWSGSTDSARQSLTSDCTQHAFATVPECSSEASLDKDSAVSLTIHSPNDRLYSGTTMYTGNDETSTFTAGATVATDSEIGGARANFTKMSTEEWLKNLNMKRNSCCKLTDHSTTDRQLLTQQNLIAHDQSLTVSNGVVAEDDGESSIYSVDQDGYYTSMHRDSGLGRSGQYADDSHSCVTTPTSAHCIVKSKKNPFFVPNTPRGKTGSQGNRGKAKKIPPPPPPRVSTIQDKGTLNKPSTDSGVMAKQEVSRIGRNVSNHPGVMSPVDCDVEMDYTSEWQQQNAAQRGLKTTMSAPGCLSSYAPRSAIAASVGGAKMDCIAEVSNESSADQSYSSVDDCMLPRYQHRHDTDTSDGYSTWPRSPRTVVVATKDQTEGILKNGASSKHRPPQILNFAPVVDIFDETSTPSTTCGGIPQVRTPDNFLTDKRGFVSMDNSFRDTPYNVKAMKHGIPLNRGTHGVKHQHCITVSPREHNVRQNISTKNAPLHRAPSFQSQGDVSHHDSNGSDHMATWPRLRRPVSREPPETTLVVTQTATEPVAAPARLIISSPVAGRAEFVENPHKRVLCSPVTTEDLIAFSTCSSPKCQRVPAMKPAVPQTTASHLYHSLPPEGIFEDPSPTVNEVPSSPFAQCSAFKPVSVPLFPSLSAMKHSIPFPIPDPEKPIVRTAVTRSWYDGMHTRVYENPLGEHNEVLRTSLLKDSADGGVTMRPRRDSNSSTMSTHSSSSSRRSVTFATVHRSSSSSLVTKLDRAVSSSLLCVPEQVINAGVKRSRSTCSSSSGSESSWRNKFAPSSLRPKVAPPVAPTFTTFAKPEPQAKRIRIGMETNDPKVDEPVVTQAYQFQVAPANMSFTGFPSLQQTSLAAHTQPFRQQKVKPKVPQRDSSFREAKVQSQQLPFKNGVFSVSQEGSVQPTTETFTLTDNTFVRSYAPPMFVVPKQGTSSCSDTDTTSCCGENLCTQIINGTITNGHTEDSQSSSITDNGHCIPMNDIARGELSSHDVTKTTYSARLAFLSKTVTDSRSVDRRFSEHLSASCSSLARDRGRSGTAKDVTALGSNGDHVSSMQGLCHGKADTGVTTDGDIKSDDQSGELVSPAVSSLSSSGLGSSVASSPDSRPNSPDLTDTPSAGEVAKQPADVCCKT</sequence>
<feature type="region of interest" description="Disordered" evidence="1">
    <location>
        <begin position="1029"/>
        <end position="1061"/>
    </location>
</feature>
<feature type="compositionally biased region" description="Low complexity" evidence="1">
    <location>
        <begin position="1044"/>
        <end position="1061"/>
    </location>
</feature>
<feature type="region of interest" description="Disordered" evidence="1">
    <location>
        <begin position="111"/>
        <end position="130"/>
    </location>
</feature>
<feature type="compositionally biased region" description="Low complexity" evidence="1">
    <location>
        <begin position="1420"/>
        <end position="1439"/>
    </location>
</feature>
<evidence type="ECO:0000256" key="1">
    <source>
        <dbReference type="SAM" id="MobiDB-lite"/>
    </source>
</evidence>
<dbReference type="Pfam" id="PF15273">
    <property type="entry name" value="NHS"/>
    <property type="match status" value="1"/>
</dbReference>
<proteinExistence type="predicted"/>
<protein>
    <submittedName>
        <fullName evidence="2">Uncharacterized protein</fullName>
    </submittedName>
</protein>
<feature type="compositionally biased region" description="Basic and acidic residues" evidence="1">
    <location>
        <begin position="215"/>
        <end position="225"/>
    </location>
</feature>
<feature type="region of interest" description="Disordered" evidence="1">
    <location>
        <begin position="199"/>
        <end position="232"/>
    </location>
</feature>
<name>A0AAD9NVG9_RIDPI</name>
<evidence type="ECO:0000313" key="3">
    <source>
        <dbReference type="Proteomes" id="UP001209878"/>
    </source>
</evidence>
<feature type="region of interest" description="Disordered" evidence="1">
    <location>
        <begin position="321"/>
        <end position="341"/>
    </location>
</feature>
<evidence type="ECO:0000313" key="2">
    <source>
        <dbReference type="EMBL" id="KAK2182426.1"/>
    </source>
</evidence>